<keyword evidence="3" id="KW-1185">Reference proteome</keyword>
<evidence type="ECO:0000313" key="2">
    <source>
        <dbReference type="EMBL" id="KZS97529.1"/>
    </source>
</evidence>
<dbReference type="Gene3D" id="6.10.140.1710">
    <property type="match status" value="1"/>
</dbReference>
<proteinExistence type="predicted"/>
<name>A0A164Z451_9AGAM</name>
<dbReference type="InterPro" id="IPR040815">
    <property type="entry name" value="Nas2_N"/>
</dbReference>
<dbReference type="Proteomes" id="UP000076722">
    <property type="component" value="Unassembled WGS sequence"/>
</dbReference>
<accession>A0A164Z451</accession>
<gene>
    <name evidence="2" type="ORF">SISNIDRAFT_449048</name>
</gene>
<evidence type="ECO:0000313" key="3">
    <source>
        <dbReference type="Proteomes" id="UP000076722"/>
    </source>
</evidence>
<dbReference type="OrthoDB" id="72325at2759"/>
<sequence length="91" mass="9824">MSSSGAENGATGAREHALKLMERKDLLQAELDTQMAILAANGANMNTALVDGQGFPVASEDVFTLRFTSKLNVNVNRYRCVRCAIGSRADY</sequence>
<dbReference type="EMBL" id="KV419396">
    <property type="protein sequence ID" value="KZS97529.1"/>
    <property type="molecule type" value="Genomic_DNA"/>
</dbReference>
<protein>
    <recommendedName>
        <fullName evidence="1">Nas2 N-terminal domain-containing protein</fullName>
    </recommendedName>
</protein>
<organism evidence="2 3">
    <name type="scientific">Sistotremastrum niveocremeum HHB9708</name>
    <dbReference type="NCBI Taxonomy" id="1314777"/>
    <lineage>
        <taxon>Eukaryota</taxon>
        <taxon>Fungi</taxon>
        <taxon>Dikarya</taxon>
        <taxon>Basidiomycota</taxon>
        <taxon>Agaricomycotina</taxon>
        <taxon>Agaricomycetes</taxon>
        <taxon>Sistotremastrales</taxon>
        <taxon>Sistotremastraceae</taxon>
        <taxon>Sertulicium</taxon>
        <taxon>Sertulicium niveocremeum</taxon>
    </lineage>
</organism>
<dbReference type="Pfam" id="PF18265">
    <property type="entry name" value="Nas2_N"/>
    <property type="match status" value="1"/>
</dbReference>
<reference evidence="2 3" key="1">
    <citation type="journal article" date="2016" name="Mol. Biol. Evol.">
        <title>Comparative Genomics of Early-Diverging Mushroom-Forming Fungi Provides Insights into the Origins of Lignocellulose Decay Capabilities.</title>
        <authorList>
            <person name="Nagy L.G."/>
            <person name="Riley R."/>
            <person name="Tritt A."/>
            <person name="Adam C."/>
            <person name="Daum C."/>
            <person name="Floudas D."/>
            <person name="Sun H."/>
            <person name="Yadav J.S."/>
            <person name="Pangilinan J."/>
            <person name="Larsson K.H."/>
            <person name="Matsuura K."/>
            <person name="Barry K."/>
            <person name="Labutti K."/>
            <person name="Kuo R."/>
            <person name="Ohm R.A."/>
            <person name="Bhattacharya S.S."/>
            <person name="Shirouzu T."/>
            <person name="Yoshinaga Y."/>
            <person name="Martin F.M."/>
            <person name="Grigoriev I.V."/>
            <person name="Hibbett D.S."/>
        </authorList>
    </citation>
    <scope>NUCLEOTIDE SEQUENCE [LARGE SCALE GENOMIC DNA]</scope>
    <source>
        <strain evidence="2 3">HHB9708</strain>
    </source>
</reference>
<dbReference type="AlphaFoldDB" id="A0A164Z451"/>
<evidence type="ECO:0000259" key="1">
    <source>
        <dbReference type="Pfam" id="PF18265"/>
    </source>
</evidence>
<feature type="domain" description="Nas2 N-terminal" evidence="1">
    <location>
        <begin position="19"/>
        <end position="68"/>
    </location>
</feature>